<comment type="subcellular location">
    <subcellularLocation>
        <location evidence="1">Cytoplasm</location>
    </subcellularLocation>
</comment>
<evidence type="ECO:0000259" key="4">
    <source>
        <dbReference type="Pfam" id="PF18569"/>
    </source>
</evidence>
<dbReference type="GO" id="GO:0005737">
    <property type="term" value="C:cytoplasm"/>
    <property type="evidence" value="ECO:0007669"/>
    <property type="project" value="UniProtKB-SubCell"/>
</dbReference>
<keyword evidence="6" id="KW-1185">Reference proteome</keyword>
<evidence type="ECO:0000313" key="5">
    <source>
        <dbReference type="EMBL" id="CAH0382615.1"/>
    </source>
</evidence>
<dbReference type="EMBL" id="OU963862">
    <property type="protein sequence ID" value="CAH0382615.1"/>
    <property type="molecule type" value="Genomic_DNA"/>
</dbReference>
<organism evidence="5 6">
    <name type="scientific">Bemisia tabaci</name>
    <name type="common">Sweetpotato whitefly</name>
    <name type="synonym">Aleurodes tabaci</name>
    <dbReference type="NCBI Taxonomy" id="7038"/>
    <lineage>
        <taxon>Eukaryota</taxon>
        <taxon>Metazoa</taxon>
        <taxon>Ecdysozoa</taxon>
        <taxon>Arthropoda</taxon>
        <taxon>Hexapoda</taxon>
        <taxon>Insecta</taxon>
        <taxon>Pterygota</taxon>
        <taxon>Neoptera</taxon>
        <taxon>Paraneoptera</taxon>
        <taxon>Hemiptera</taxon>
        <taxon>Sternorrhyncha</taxon>
        <taxon>Aleyrodoidea</taxon>
        <taxon>Aleyrodidae</taxon>
        <taxon>Aleyrodinae</taxon>
        <taxon>Bemisia</taxon>
    </lineage>
</organism>
<dbReference type="InterPro" id="IPR042360">
    <property type="entry name" value="AIMP2"/>
</dbReference>
<keyword evidence="2" id="KW-0963">Cytoplasm</keyword>
<dbReference type="Gene3D" id="1.20.1050.130">
    <property type="match status" value="1"/>
</dbReference>
<dbReference type="PANTHER" id="PTHR13438:SF2">
    <property type="entry name" value="AMINOACYL TRNA SYNTHASE COMPLEX-INTERACTING MULTIFUNCTIONAL PROTEIN 2"/>
    <property type="match status" value="1"/>
</dbReference>
<feature type="domain" description="AIMP2 thioredoxin-like" evidence="4">
    <location>
        <begin position="53"/>
        <end position="143"/>
    </location>
</feature>
<keyword evidence="3" id="KW-0648">Protein biosynthesis</keyword>
<protein>
    <recommendedName>
        <fullName evidence="4">AIMP2 thioredoxin-like domain-containing protein</fullName>
    </recommendedName>
</protein>
<dbReference type="GO" id="GO:0006412">
    <property type="term" value="P:translation"/>
    <property type="evidence" value="ECO:0007669"/>
    <property type="project" value="UniProtKB-KW"/>
</dbReference>
<evidence type="ECO:0000313" key="6">
    <source>
        <dbReference type="Proteomes" id="UP001152759"/>
    </source>
</evidence>
<gene>
    <name evidence="5" type="ORF">BEMITA_LOCUS2133</name>
</gene>
<evidence type="ECO:0000256" key="2">
    <source>
        <dbReference type="ARBA" id="ARBA00022490"/>
    </source>
</evidence>
<dbReference type="AlphaFoldDB" id="A0A9P0A3G8"/>
<dbReference type="GO" id="GO:0017101">
    <property type="term" value="C:aminoacyl-tRNA synthetase multienzyme complex"/>
    <property type="evidence" value="ECO:0007669"/>
    <property type="project" value="InterPro"/>
</dbReference>
<accession>A0A9P0A3G8</accession>
<sequence length="251" mass="28820">MYSLKAIHDFTELSINSPMYRMRNLLKRGVSPVAAKMTASVPTRDQQVSTSTYDVVINANPDYAPYSLLVLEKWWNGMIGTQIVSYCHSSIERLPEYLNLFTQSKLPSQQSRRKIMVNITLIWKKVDIDCELIISPVKQVPIRGEVNLLKFFNRVVNEALGIRADMLQETVLESVLDSCHRLSHSKHTNEYEKLLNNLSSFINKSESFSENNSTLIDLTLWSIISRRRKLSLPTGLKDWYDGVTNFLGVKF</sequence>
<dbReference type="PANTHER" id="PTHR13438">
    <property type="entry name" value="AMINOACYL TRNA SYNTHASE COMPLEX-INTERACTING MULTIFUNCTIONAL PROTEIN"/>
    <property type="match status" value="1"/>
</dbReference>
<dbReference type="InterPro" id="IPR041503">
    <property type="entry name" value="AIMP2_thioredoxin"/>
</dbReference>
<evidence type="ECO:0000256" key="1">
    <source>
        <dbReference type="ARBA" id="ARBA00004496"/>
    </source>
</evidence>
<reference evidence="5" key="1">
    <citation type="submission" date="2021-12" db="EMBL/GenBank/DDBJ databases">
        <authorList>
            <person name="King R."/>
        </authorList>
    </citation>
    <scope>NUCLEOTIDE SEQUENCE</scope>
</reference>
<dbReference type="Proteomes" id="UP001152759">
    <property type="component" value="Chromosome 1"/>
</dbReference>
<name>A0A9P0A3G8_BEMTA</name>
<dbReference type="Pfam" id="PF18569">
    <property type="entry name" value="Thioredoxin_16"/>
    <property type="match status" value="1"/>
</dbReference>
<evidence type="ECO:0000256" key="3">
    <source>
        <dbReference type="ARBA" id="ARBA00022917"/>
    </source>
</evidence>
<proteinExistence type="predicted"/>